<dbReference type="Proteomes" id="UP000828048">
    <property type="component" value="Chromosome 12"/>
</dbReference>
<keyword evidence="2" id="KW-1185">Reference proteome</keyword>
<reference evidence="1 2" key="1">
    <citation type="journal article" date="2021" name="Hortic Res">
        <title>High-quality reference genome and annotation aids understanding of berry development for evergreen blueberry (Vaccinium darrowii).</title>
        <authorList>
            <person name="Yu J."/>
            <person name="Hulse-Kemp A.M."/>
            <person name="Babiker E."/>
            <person name="Staton M."/>
        </authorList>
    </citation>
    <scope>NUCLEOTIDE SEQUENCE [LARGE SCALE GENOMIC DNA]</scope>
    <source>
        <strain evidence="2">cv. NJ 8807/NJ 8810</strain>
        <tissue evidence="1">Young leaf</tissue>
    </source>
</reference>
<dbReference type="EMBL" id="CM037162">
    <property type="protein sequence ID" value="KAH7863668.1"/>
    <property type="molecule type" value="Genomic_DNA"/>
</dbReference>
<evidence type="ECO:0000313" key="2">
    <source>
        <dbReference type="Proteomes" id="UP000828048"/>
    </source>
</evidence>
<sequence>MELVLKLGLLCSGSNAATRPSMRQVMQYLHGDVPFPEISHGTASMGIEASSKLFMSFPPSVMKSSDHSMSCTESIFNSGR</sequence>
<gene>
    <name evidence="1" type="ORF">Vadar_020514</name>
</gene>
<accession>A0ACB7ZD16</accession>
<proteinExistence type="predicted"/>
<name>A0ACB7ZD16_9ERIC</name>
<protein>
    <submittedName>
        <fullName evidence="1">Uncharacterized protein</fullName>
    </submittedName>
</protein>
<evidence type="ECO:0000313" key="1">
    <source>
        <dbReference type="EMBL" id="KAH7863668.1"/>
    </source>
</evidence>
<organism evidence="1 2">
    <name type="scientific">Vaccinium darrowii</name>
    <dbReference type="NCBI Taxonomy" id="229202"/>
    <lineage>
        <taxon>Eukaryota</taxon>
        <taxon>Viridiplantae</taxon>
        <taxon>Streptophyta</taxon>
        <taxon>Embryophyta</taxon>
        <taxon>Tracheophyta</taxon>
        <taxon>Spermatophyta</taxon>
        <taxon>Magnoliopsida</taxon>
        <taxon>eudicotyledons</taxon>
        <taxon>Gunneridae</taxon>
        <taxon>Pentapetalae</taxon>
        <taxon>asterids</taxon>
        <taxon>Ericales</taxon>
        <taxon>Ericaceae</taxon>
        <taxon>Vaccinioideae</taxon>
        <taxon>Vaccinieae</taxon>
        <taxon>Vaccinium</taxon>
    </lineage>
</organism>
<comment type="caution">
    <text evidence="1">The sequence shown here is derived from an EMBL/GenBank/DDBJ whole genome shotgun (WGS) entry which is preliminary data.</text>
</comment>